<keyword evidence="2" id="KW-0614">Plasmid</keyword>
<dbReference type="Proteomes" id="UP000510888">
    <property type="component" value="Plasmid PPGU16_p1"/>
</dbReference>
<evidence type="ECO:0000313" key="3">
    <source>
        <dbReference type="Proteomes" id="UP000510888"/>
    </source>
</evidence>
<geneLocation type="plasmid" evidence="2 3">
    <name>PPGU16_p1</name>
</geneLocation>
<proteinExistence type="predicted"/>
<evidence type="ECO:0000256" key="1">
    <source>
        <dbReference type="SAM" id="SignalP"/>
    </source>
</evidence>
<reference evidence="2 3" key="1">
    <citation type="journal article" date="2020" name="Genes (Basel)">
        <title>Genomic Comparison of Insect Gut Symbionts from Divergent Burkholderia Subclades.</title>
        <authorList>
            <person name="Takeshita K."/>
            <person name="Kikuchi Y."/>
        </authorList>
    </citation>
    <scope>NUCLEOTIDE SEQUENCE [LARGE SCALE GENOMIC DNA]</scope>
    <source>
        <strain evidence="2 3">PGU16</strain>
        <plasmid evidence="2 3">PPGU16_p1</plasmid>
    </source>
</reference>
<sequence>MKRAISLLAIAVAVCAPASALAQANVGGYYMPIPPPPPPVVYQSRYAPPGAYGAPGTYVYQSSPTPVYRAPPAGYGYGNGQGGGWHRGWENHRH</sequence>
<feature type="chain" id="PRO_5029858753" description="Lipoprotein" evidence="1">
    <location>
        <begin position="25"/>
        <end position="94"/>
    </location>
</feature>
<accession>A0A7I8BWY1</accession>
<dbReference type="KEGG" id="plad:PPGU16_62490"/>
<evidence type="ECO:0000313" key="2">
    <source>
        <dbReference type="EMBL" id="BCF93182.1"/>
    </source>
</evidence>
<feature type="signal peptide" evidence="1">
    <location>
        <begin position="1"/>
        <end position="24"/>
    </location>
</feature>
<name>A0A7I8BWY1_9BURK</name>
<keyword evidence="3" id="KW-1185">Reference proteome</keyword>
<keyword evidence="1" id="KW-0732">Signal</keyword>
<dbReference type="AlphaFoldDB" id="A0A7I8BWY1"/>
<gene>
    <name evidence="2" type="ORF">PPGU16_62490</name>
</gene>
<dbReference type="RefSeq" id="WP_180726653.1">
    <property type="nucleotide sequence ID" value="NZ_AP023176.1"/>
</dbReference>
<evidence type="ECO:0008006" key="4">
    <source>
        <dbReference type="Google" id="ProtNLM"/>
    </source>
</evidence>
<protein>
    <recommendedName>
        <fullName evidence="4">Lipoprotein</fullName>
    </recommendedName>
</protein>
<organism evidence="2 3">
    <name type="scientific">Paraburkholderia largidicola</name>
    <dbReference type="NCBI Taxonomy" id="3014751"/>
    <lineage>
        <taxon>Bacteria</taxon>
        <taxon>Pseudomonadati</taxon>
        <taxon>Pseudomonadota</taxon>
        <taxon>Betaproteobacteria</taxon>
        <taxon>Burkholderiales</taxon>
        <taxon>Burkholderiaceae</taxon>
        <taxon>Paraburkholderia</taxon>
    </lineage>
</organism>
<dbReference type="EMBL" id="AP023176">
    <property type="protein sequence ID" value="BCF93182.1"/>
    <property type="molecule type" value="Genomic_DNA"/>
</dbReference>